<dbReference type="InterPro" id="IPR004228">
    <property type="entry name" value="Phycoerythr_a"/>
</dbReference>
<evidence type="ECO:0000256" key="5">
    <source>
        <dbReference type="ARBA" id="ARBA00022531"/>
    </source>
</evidence>
<dbReference type="Gene3D" id="3.90.510.10">
    <property type="entry name" value="Phycoerythrin alpha chain"/>
    <property type="match status" value="1"/>
</dbReference>
<dbReference type="SUPFAM" id="SSF56568">
    <property type="entry name" value="Non-globular alpha+beta subunits of globular proteins"/>
    <property type="match status" value="1"/>
</dbReference>
<dbReference type="InterPro" id="IPR011070">
    <property type="entry name" value="Globular_prot_asu/bsu"/>
</dbReference>
<dbReference type="GO" id="GO:0009535">
    <property type="term" value="C:chloroplast thylakoid membrane"/>
    <property type="evidence" value="ECO:0007669"/>
    <property type="project" value="UniProtKB-SubCell"/>
</dbReference>
<keyword evidence="11" id="KW-0089">Bile pigment</keyword>
<evidence type="ECO:0000256" key="11">
    <source>
        <dbReference type="ARBA" id="ARBA00023307"/>
    </source>
</evidence>
<dbReference type="PROSITE" id="PS51318">
    <property type="entry name" value="TAT"/>
    <property type="match status" value="1"/>
</dbReference>
<gene>
    <name evidence="14" type="ORF">CCUR1050_LOCUS2662</name>
</gene>
<comment type="subcellular location">
    <subcellularLocation>
        <location evidence="1">Plastid</location>
        <location evidence="1">Chloroplast thylakoid membrane</location>
        <topology evidence="1">Peripheral membrane protein</topology>
        <orientation evidence="1">Lumenal side</orientation>
    </subcellularLocation>
</comment>
<evidence type="ECO:0000256" key="6">
    <source>
        <dbReference type="ARBA" id="ARBA00022640"/>
    </source>
</evidence>
<evidence type="ECO:0000259" key="13">
    <source>
        <dbReference type="Pfam" id="PF02972"/>
    </source>
</evidence>
<dbReference type="Pfam" id="PF02972">
    <property type="entry name" value="Phycoerythr_ab"/>
    <property type="match status" value="1"/>
</dbReference>
<dbReference type="InterPro" id="IPR006311">
    <property type="entry name" value="TAT_signal"/>
</dbReference>
<comment type="similarity">
    <text evidence="2">Belongs to the phycoerythrin family.</text>
</comment>
<keyword evidence="6" id="KW-0934">Plastid</keyword>
<keyword evidence="5" id="KW-0602">Photosynthesis</keyword>
<keyword evidence="7" id="KW-0249">Electron transport</keyword>
<proteinExistence type="inferred from homology"/>
<evidence type="ECO:0000256" key="8">
    <source>
        <dbReference type="ARBA" id="ARBA00022991"/>
    </source>
</evidence>
<evidence type="ECO:0000256" key="7">
    <source>
        <dbReference type="ARBA" id="ARBA00022982"/>
    </source>
</evidence>
<organism evidence="14">
    <name type="scientific">Cryptomonas curvata</name>
    <dbReference type="NCBI Taxonomy" id="233186"/>
    <lineage>
        <taxon>Eukaryota</taxon>
        <taxon>Cryptophyceae</taxon>
        <taxon>Cryptomonadales</taxon>
        <taxon>Cryptomonadaceae</taxon>
        <taxon>Cryptomonas</taxon>
    </lineage>
</organism>
<sequence length="184" mass="19866">MSLDVGRRQIIQTGAGAAINSPFFTSLPASATRTIKPPKPPAVIHPWQTSKAPYIAIFNHVGCQRENTEYTGAKSNTQDDERCVMVVSKVVKWEEPLVEKFNRDRVAAYGARYQDLVVSGYNGKYAPRKVGEGLIHPEDSDYCKAGGSDCASAIETAKKEEAARAEYFRKKAAAAAAGGVASAK</sequence>
<dbReference type="InterPro" id="IPR037011">
    <property type="entry name" value="Phycoerythr-like_a_sf"/>
</dbReference>
<keyword evidence="8" id="KW-0157">Chromophore</keyword>
<evidence type="ECO:0000256" key="9">
    <source>
        <dbReference type="ARBA" id="ARBA00023078"/>
    </source>
</evidence>
<dbReference type="AlphaFoldDB" id="A0A7S0QDS9"/>
<keyword evidence="3" id="KW-0813">Transport</keyword>
<keyword evidence="9" id="KW-0793">Thylakoid</keyword>
<accession>A0A7S0QDS9</accession>
<dbReference type="GO" id="GO:0015979">
    <property type="term" value="P:photosynthesis"/>
    <property type="evidence" value="ECO:0007669"/>
    <property type="project" value="UniProtKB-KW"/>
</dbReference>
<evidence type="ECO:0000256" key="2">
    <source>
        <dbReference type="ARBA" id="ARBA00010039"/>
    </source>
</evidence>
<feature type="domain" description="Phycoerythrin alpha chain" evidence="13">
    <location>
        <begin position="51"/>
        <end position="95"/>
    </location>
</feature>
<dbReference type="EMBL" id="HBEZ01004780">
    <property type="protein sequence ID" value="CAD8624986.1"/>
    <property type="molecule type" value="Transcribed_RNA"/>
</dbReference>
<comment type="function">
    <text evidence="12">Light-harvesting photosynthetic tetrapyrrole chromophore-protein from the phycobiliprotein complex.</text>
</comment>
<dbReference type="GO" id="GO:0030089">
    <property type="term" value="C:phycobilisome"/>
    <property type="evidence" value="ECO:0007669"/>
    <property type="project" value="InterPro"/>
</dbReference>
<keyword evidence="10" id="KW-0472">Membrane</keyword>
<evidence type="ECO:0000256" key="1">
    <source>
        <dbReference type="ARBA" id="ARBA00004622"/>
    </source>
</evidence>
<protein>
    <recommendedName>
        <fullName evidence="13">Phycoerythrin alpha chain domain-containing protein</fullName>
    </recommendedName>
</protein>
<evidence type="ECO:0000313" key="14">
    <source>
        <dbReference type="EMBL" id="CAD8624986.1"/>
    </source>
</evidence>
<keyword evidence="4" id="KW-0150">Chloroplast</keyword>
<evidence type="ECO:0000256" key="10">
    <source>
        <dbReference type="ARBA" id="ARBA00023136"/>
    </source>
</evidence>
<evidence type="ECO:0000256" key="4">
    <source>
        <dbReference type="ARBA" id="ARBA00022528"/>
    </source>
</evidence>
<reference evidence="14" key="1">
    <citation type="submission" date="2021-01" db="EMBL/GenBank/DDBJ databases">
        <authorList>
            <person name="Corre E."/>
            <person name="Pelletier E."/>
            <person name="Niang G."/>
            <person name="Scheremetjew M."/>
            <person name="Finn R."/>
            <person name="Kale V."/>
            <person name="Holt S."/>
            <person name="Cochrane G."/>
            <person name="Meng A."/>
            <person name="Brown T."/>
            <person name="Cohen L."/>
        </authorList>
    </citation>
    <scope>NUCLEOTIDE SEQUENCE</scope>
    <source>
        <strain evidence="14">CCAP979/52</strain>
    </source>
</reference>
<evidence type="ECO:0000256" key="3">
    <source>
        <dbReference type="ARBA" id="ARBA00022448"/>
    </source>
</evidence>
<name>A0A7S0QDS9_9CRYP</name>
<evidence type="ECO:0000256" key="12">
    <source>
        <dbReference type="ARBA" id="ARBA00033724"/>
    </source>
</evidence>